<sequence>MKSKYIFPILSIARTDSIDPPLVARDEKPSATSAADSCGHSGRGDWSGTSYNGRGGGWGDGGGWGRGG</sequence>
<reference evidence="2" key="1">
    <citation type="journal article" date="2023" name="IMA Fungus">
        <title>Comparative genomic study of the Penicillium genus elucidates a diverse pangenome and 15 lateral gene transfer events.</title>
        <authorList>
            <person name="Petersen C."/>
            <person name="Sorensen T."/>
            <person name="Nielsen M.R."/>
            <person name="Sondergaard T.E."/>
            <person name="Sorensen J.L."/>
            <person name="Fitzpatrick D.A."/>
            <person name="Frisvad J.C."/>
            <person name="Nielsen K.L."/>
        </authorList>
    </citation>
    <scope>NUCLEOTIDE SEQUENCE</scope>
    <source>
        <strain evidence="2">IBT 12815</strain>
    </source>
</reference>
<dbReference type="GeneID" id="81591384"/>
<name>A0AAD6DVF1_9EURO</name>
<accession>A0AAD6DVF1</accession>
<gene>
    <name evidence="2" type="ORF">N7537_010088</name>
</gene>
<reference evidence="2" key="2">
    <citation type="submission" date="2023-01" db="EMBL/GenBank/DDBJ databases">
        <authorList>
            <person name="Petersen C."/>
        </authorList>
    </citation>
    <scope>NUCLEOTIDE SEQUENCE</scope>
    <source>
        <strain evidence="2">IBT 12815</strain>
    </source>
</reference>
<evidence type="ECO:0000256" key="1">
    <source>
        <dbReference type="SAM" id="MobiDB-lite"/>
    </source>
</evidence>
<evidence type="ECO:0000313" key="3">
    <source>
        <dbReference type="Proteomes" id="UP001213799"/>
    </source>
</evidence>
<protein>
    <submittedName>
        <fullName evidence="2">Uncharacterized protein</fullName>
    </submittedName>
</protein>
<comment type="caution">
    <text evidence="2">The sequence shown here is derived from an EMBL/GenBank/DDBJ whole genome shotgun (WGS) entry which is preliminary data.</text>
</comment>
<organism evidence="2 3">
    <name type="scientific">Penicillium hordei</name>
    <dbReference type="NCBI Taxonomy" id="40994"/>
    <lineage>
        <taxon>Eukaryota</taxon>
        <taxon>Fungi</taxon>
        <taxon>Dikarya</taxon>
        <taxon>Ascomycota</taxon>
        <taxon>Pezizomycotina</taxon>
        <taxon>Eurotiomycetes</taxon>
        <taxon>Eurotiomycetidae</taxon>
        <taxon>Eurotiales</taxon>
        <taxon>Aspergillaceae</taxon>
        <taxon>Penicillium</taxon>
    </lineage>
</organism>
<feature type="compositionally biased region" description="Gly residues" evidence="1">
    <location>
        <begin position="53"/>
        <end position="68"/>
    </location>
</feature>
<dbReference type="EMBL" id="JAQJAE010000005">
    <property type="protein sequence ID" value="KAJ5593184.1"/>
    <property type="molecule type" value="Genomic_DNA"/>
</dbReference>
<dbReference type="RefSeq" id="XP_056749810.1">
    <property type="nucleotide sequence ID" value="XM_056901142.1"/>
</dbReference>
<feature type="region of interest" description="Disordered" evidence="1">
    <location>
        <begin position="18"/>
        <end position="68"/>
    </location>
</feature>
<keyword evidence="3" id="KW-1185">Reference proteome</keyword>
<dbReference type="Proteomes" id="UP001213799">
    <property type="component" value="Unassembled WGS sequence"/>
</dbReference>
<evidence type="ECO:0000313" key="2">
    <source>
        <dbReference type="EMBL" id="KAJ5593184.1"/>
    </source>
</evidence>
<proteinExistence type="predicted"/>
<dbReference type="AlphaFoldDB" id="A0AAD6DVF1"/>